<keyword evidence="2" id="KW-0456">Lyase</keyword>
<reference evidence="2" key="1">
    <citation type="submission" date="2022-12" db="EMBL/GenBank/DDBJ databases">
        <title>Paraconexibacter alkalitolerans sp. nov. and Baekduia alba sp. nov., isolated from soil and emended description of the genera Paraconexibacter (Chun et al., 2020) and Baekduia (An et al., 2020).</title>
        <authorList>
            <person name="Vieira S."/>
            <person name="Huber K.J."/>
            <person name="Geppert A."/>
            <person name="Wolf J."/>
            <person name="Neumann-Schaal M."/>
            <person name="Muesken M."/>
            <person name="Overmann J."/>
        </authorList>
    </citation>
    <scope>NUCLEOTIDE SEQUENCE</scope>
    <source>
        <strain evidence="2">AEG42_29</strain>
    </source>
</reference>
<dbReference type="Pfam" id="PF00211">
    <property type="entry name" value="Guanylate_cyc"/>
    <property type="match status" value="1"/>
</dbReference>
<name>A0AAU7ATW3_9ACTN</name>
<dbReference type="EC" id="4.6.1.1" evidence="2"/>
<dbReference type="GO" id="GO:0004016">
    <property type="term" value="F:adenylate cyclase activity"/>
    <property type="evidence" value="ECO:0007669"/>
    <property type="project" value="UniProtKB-EC"/>
</dbReference>
<dbReference type="RefSeq" id="WP_354701613.1">
    <property type="nucleotide sequence ID" value="NZ_CP114014.1"/>
</dbReference>
<dbReference type="GO" id="GO:0009190">
    <property type="term" value="P:cyclic nucleotide biosynthetic process"/>
    <property type="evidence" value="ECO:0007669"/>
    <property type="project" value="InterPro"/>
</dbReference>
<gene>
    <name evidence="2" type="ORF">DSM112329_01938</name>
</gene>
<dbReference type="AlphaFoldDB" id="A0AAU7ATW3"/>
<evidence type="ECO:0000313" key="2">
    <source>
        <dbReference type="EMBL" id="XAY05095.1"/>
    </source>
</evidence>
<dbReference type="InterPro" id="IPR029787">
    <property type="entry name" value="Nucleotide_cyclase"/>
</dbReference>
<sequence length="178" mass="18281">MSGPWSTAGAPAAAAATDSGRPHVFVIADLVGFTMLTERHGDEYAADIAQAFCAQVGRLLPPGAEDFKMLGDACLLRFDDAGQAVTFARRLVRELADPRSVSIGMHRGPAVQRGSDWFGAAVNVTARVAALAAPGEILVTGAIPAALAPAGDVAFADRGVTPLQGVSTPPRLYAVSSP</sequence>
<protein>
    <submittedName>
        <fullName evidence="2">PH-sensitive adenylate cyclase</fullName>
        <ecNumber evidence="2">4.6.1.1</ecNumber>
    </submittedName>
</protein>
<dbReference type="EMBL" id="CP114014">
    <property type="protein sequence ID" value="XAY05095.1"/>
    <property type="molecule type" value="Genomic_DNA"/>
</dbReference>
<dbReference type="InterPro" id="IPR001054">
    <property type="entry name" value="A/G_cyclase"/>
</dbReference>
<dbReference type="KEGG" id="parq:DSM112329_01938"/>
<proteinExistence type="predicted"/>
<accession>A0AAU7ATW3</accession>
<dbReference type="CDD" id="cd07302">
    <property type="entry name" value="CHD"/>
    <property type="match status" value="1"/>
</dbReference>
<dbReference type="SUPFAM" id="SSF55073">
    <property type="entry name" value="Nucleotide cyclase"/>
    <property type="match status" value="1"/>
</dbReference>
<feature type="domain" description="Guanylate cyclase" evidence="1">
    <location>
        <begin position="24"/>
        <end position="129"/>
    </location>
</feature>
<dbReference type="PROSITE" id="PS50125">
    <property type="entry name" value="GUANYLATE_CYCLASE_2"/>
    <property type="match status" value="1"/>
</dbReference>
<organism evidence="2">
    <name type="scientific">Paraconexibacter sp. AEG42_29</name>
    <dbReference type="NCBI Taxonomy" id="2997339"/>
    <lineage>
        <taxon>Bacteria</taxon>
        <taxon>Bacillati</taxon>
        <taxon>Actinomycetota</taxon>
        <taxon>Thermoleophilia</taxon>
        <taxon>Solirubrobacterales</taxon>
        <taxon>Paraconexibacteraceae</taxon>
        <taxon>Paraconexibacter</taxon>
    </lineage>
</organism>
<dbReference type="Gene3D" id="3.30.70.1230">
    <property type="entry name" value="Nucleotide cyclase"/>
    <property type="match status" value="1"/>
</dbReference>
<dbReference type="GO" id="GO:0035556">
    <property type="term" value="P:intracellular signal transduction"/>
    <property type="evidence" value="ECO:0007669"/>
    <property type="project" value="InterPro"/>
</dbReference>
<evidence type="ECO:0000259" key="1">
    <source>
        <dbReference type="PROSITE" id="PS50125"/>
    </source>
</evidence>